<evidence type="ECO:0000256" key="5">
    <source>
        <dbReference type="ARBA" id="ARBA00022737"/>
    </source>
</evidence>
<evidence type="ECO:0000256" key="8">
    <source>
        <dbReference type="ARBA" id="ARBA00022989"/>
    </source>
</evidence>
<dbReference type="PANTHER" id="PTHR24223:SF456">
    <property type="entry name" value="MULTIDRUG RESISTANCE-ASSOCIATED PROTEIN LETHAL(2)03659"/>
    <property type="match status" value="1"/>
</dbReference>
<feature type="transmembrane region" description="Helical" evidence="10">
    <location>
        <begin position="770"/>
        <end position="794"/>
    </location>
</feature>
<keyword evidence="5" id="KW-0677">Repeat</keyword>
<dbReference type="Gene3D" id="3.40.50.300">
    <property type="entry name" value="P-loop containing nucleotide triphosphate hydrolases"/>
    <property type="match status" value="2"/>
</dbReference>
<feature type="transmembrane region" description="Helical" evidence="10">
    <location>
        <begin position="330"/>
        <end position="358"/>
    </location>
</feature>
<gene>
    <name evidence="13" type="ORF">OSB1V03_LOCUS4084</name>
</gene>
<evidence type="ECO:0000313" key="13">
    <source>
        <dbReference type="EMBL" id="CAD7623631.1"/>
    </source>
</evidence>
<dbReference type="FunFam" id="1.20.1560.10:FF:000013">
    <property type="entry name" value="ABC transporter C family member 2"/>
    <property type="match status" value="1"/>
</dbReference>
<dbReference type="EMBL" id="OC856350">
    <property type="protein sequence ID" value="CAD7623631.1"/>
    <property type="molecule type" value="Genomic_DNA"/>
</dbReference>
<dbReference type="Gene3D" id="1.20.1560.10">
    <property type="entry name" value="ABC transporter type 1, transmembrane domain"/>
    <property type="match status" value="2"/>
</dbReference>
<feature type="domain" description="ABC transmembrane type-1" evidence="12">
    <location>
        <begin position="770"/>
        <end position="1010"/>
    </location>
</feature>
<dbReference type="SUPFAM" id="SSF90123">
    <property type="entry name" value="ABC transporter transmembrane region"/>
    <property type="match status" value="2"/>
</dbReference>
<dbReference type="Pfam" id="PF00005">
    <property type="entry name" value="ABC_tran"/>
    <property type="match status" value="1"/>
</dbReference>
<keyword evidence="14" id="KW-1185">Reference proteome</keyword>
<reference evidence="13" key="1">
    <citation type="submission" date="2020-11" db="EMBL/GenBank/DDBJ databases">
        <authorList>
            <person name="Tran Van P."/>
        </authorList>
    </citation>
    <scope>NUCLEOTIDE SEQUENCE</scope>
</reference>
<keyword evidence="4 10" id="KW-0812">Transmembrane</keyword>
<dbReference type="InterPro" id="IPR017871">
    <property type="entry name" value="ABC_transporter-like_CS"/>
</dbReference>
<dbReference type="CDD" id="cd03250">
    <property type="entry name" value="ABCC_MRP_domain1"/>
    <property type="match status" value="1"/>
</dbReference>
<evidence type="ECO:0000256" key="10">
    <source>
        <dbReference type="SAM" id="Phobius"/>
    </source>
</evidence>
<dbReference type="OrthoDB" id="6500128at2759"/>
<dbReference type="PROSITE" id="PS50893">
    <property type="entry name" value="ABC_TRANSPORTER_2"/>
    <property type="match status" value="1"/>
</dbReference>
<keyword evidence="8 10" id="KW-1133">Transmembrane helix</keyword>
<feature type="transmembrane region" description="Helical" evidence="10">
    <location>
        <begin position="855"/>
        <end position="887"/>
    </location>
</feature>
<feature type="domain" description="ABC transporter" evidence="11">
    <location>
        <begin position="415"/>
        <end position="669"/>
    </location>
</feature>
<proteinExistence type="inferred from homology"/>
<evidence type="ECO:0000256" key="3">
    <source>
        <dbReference type="ARBA" id="ARBA00022448"/>
    </source>
</evidence>
<dbReference type="GO" id="GO:0005524">
    <property type="term" value="F:ATP binding"/>
    <property type="evidence" value="ECO:0007669"/>
    <property type="project" value="UniProtKB-KW"/>
</dbReference>
<dbReference type="GO" id="GO:0016887">
    <property type="term" value="F:ATP hydrolysis activity"/>
    <property type="evidence" value="ECO:0007669"/>
    <property type="project" value="InterPro"/>
</dbReference>
<dbReference type="Pfam" id="PF00664">
    <property type="entry name" value="ABC_membrane"/>
    <property type="match status" value="3"/>
</dbReference>
<keyword evidence="6" id="KW-0547">Nucleotide-binding</keyword>
<feature type="transmembrane region" description="Helical" evidence="10">
    <location>
        <begin position="952"/>
        <end position="976"/>
    </location>
</feature>
<feature type="non-terminal residue" evidence="13">
    <location>
        <position position="1"/>
    </location>
</feature>
<dbReference type="EMBL" id="CAJPIZ010001775">
    <property type="protein sequence ID" value="CAG2104061.1"/>
    <property type="molecule type" value="Genomic_DNA"/>
</dbReference>
<dbReference type="SUPFAM" id="SSF52540">
    <property type="entry name" value="P-loop containing nucleoside triphosphate hydrolases"/>
    <property type="match status" value="2"/>
</dbReference>
<protein>
    <submittedName>
        <fullName evidence="13">Uncharacterized protein</fullName>
    </submittedName>
</protein>
<dbReference type="InterPro" id="IPR011527">
    <property type="entry name" value="ABC1_TM_dom"/>
</dbReference>
<feature type="domain" description="ABC transmembrane type-1" evidence="12">
    <location>
        <begin position="106"/>
        <end position="379"/>
    </location>
</feature>
<feature type="transmembrane region" description="Helical" evidence="10">
    <location>
        <begin position="92"/>
        <end position="110"/>
    </location>
</feature>
<dbReference type="InterPro" id="IPR003439">
    <property type="entry name" value="ABC_transporter-like_ATP-bd"/>
</dbReference>
<evidence type="ECO:0000259" key="11">
    <source>
        <dbReference type="PROSITE" id="PS50893"/>
    </source>
</evidence>
<evidence type="ECO:0000256" key="4">
    <source>
        <dbReference type="ARBA" id="ARBA00022692"/>
    </source>
</evidence>
<evidence type="ECO:0000313" key="14">
    <source>
        <dbReference type="Proteomes" id="UP000759131"/>
    </source>
</evidence>
<evidence type="ECO:0000256" key="1">
    <source>
        <dbReference type="ARBA" id="ARBA00004141"/>
    </source>
</evidence>
<feature type="transmembrane region" description="Helical" evidence="10">
    <location>
        <begin position="982"/>
        <end position="1002"/>
    </location>
</feature>
<dbReference type="PANTHER" id="PTHR24223">
    <property type="entry name" value="ATP-BINDING CASSETTE SUB-FAMILY C"/>
    <property type="match status" value="1"/>
</dbReference>
<dbReference type="InterPro" id="IPR003593">
    <property type="entry name" value="AAA+_ATPase"/>
</dbReference>
<keyword evidence="9 10" id="KW-0472">Membrane</keyword>
<comment type="subcellular location">
    <subcellularLocation>
        <location evidence="1">Membrane</location>
        <topology evidence="1">Multi-pass membrane protein</topology>
    </subcellularLocation>
</comment>
<dbReference type="PROSITE" id="PS50929">
    <property type="entry name" value="ABC_TM1F"/>
    <property type="match status" value="2"/>
</dbReference>
<evidence type="ECO:0000256" key="9">
    <source>
        <dbReference type="ARBA" id="ARBA00023136"/>
    </source>
</evidence>
<feature type="transmembrane region" description="Helical" evidence="10">
    <location>
        <begin position="213"/>
        <end position="236"/>
    </location>
</feature>
<dbReference type="InterPro" id="IPR036640">
    <property type="entry name" value="ABC1_TM_sf"/>
</dbReference>
<evidence type="ECO:0000256" key="6">
    <source>
        <dbReference type="ARBA" id="ARBA00022741"/>
    </source>
</evidence>
<dbReference type="AlphaFoldDB" id="A0A7R9PWL4"/>
<dbReference type="Proteomes" id="UP000759131">
    <property type="component" value="Unassembled WGS sequence"/>
</dbReference>
<dbReference type="InterPro" id="IPR050173">
    <property type="entry name" value="ABC_transporter_C-like"/>
</dbReference>
<feature type="transmembrane region" description="Helical" evidence="10">
    <location>
        <begin position="242"/>
        <end position="268"/>
    </location>
</feature>
<keyword evidence="3" id="KW-0813">Transport</keyword>
<dbReference type="GO" id="GO:0140359">
    <property type="term" value="F:ABC-type transporter activity"/>
    <property type="evidence" value="ECO:0007669"/>
    <property type="project" value="InterPro"/>
</dbReference>
<sequence length="1096" mass="123371">MVAIIMREESKITNKSAWDNANCIQKIFLAFVYPVFIRGYRQNGLNIEDMYRCSRHDESHHIVQQLESNWILERQKKCPTFWKALYRTYANYYWISVVMYTIEECVLRIGQPLLLGFVIDFFSQTGNVTYLNACLAAGGVCLCSALSTAIHHPTVHMMMRLAMRMRSSCCTLMYKKSLRLSRASMAKTTVGQIVNLMSNDMSRFDQYIQYCTYILYVLYIIVGFTFNFSVSYVIIAPIQTAIAIYIMYGYLSYYCFVGVGLLALLIPFQAFMGKLFSKIRLATAQLTDSRLKLMNEIITGMRVIKMYAWEQSFARLVATARKSEVGRIRVGFYLQAINLSIFSAASHIILFAVFITYVLTGNVLTAKAVFVSMSLFSSIRITATDKFPNAIQNSAELLVSCRRIQVVLTYVITFLELEERNESPFPTSSSPITHGATTPTLQNISFNLKPGDLLAVIGPVGAGKSSLLMTILKELPLLSGSIETIGSISYSCQESWSFNTSVRNNILFGTEYNKYQYKRVVEVCALERDFEIFPFGDKTLVGERGVQLSGGQKARITLASAYSSMQVVRNLVITSVILAIRTALYRNSDIVLMDDPLSAVDTSVAEHIFDKCIVDYLCDKIRILVTHQIQFIRKATQILVLNDEGKCLGLGSYDELQSRGLDFMSILSDQEKEADDKAIAQNRDLMVRTISADTVDYSEGSDDEFKNKKPMIEPKICDEKREIGSIEGRVYWEYIKAGAGPLLFSLTFMTEKFQEKTYQQIDYGAQNRDAIIYSTLIAALFVTVLIRVITWFMMCMRASVNLHNSIFYTLLRTPISFFDNNPVGRILNRFTKDMGTVDERLPSVGYELNMALTEIIGIVVVVAIVNPYLTTAALFLLIVALLVRVVYIKAARDIRRHEGIARSPVYTHVSTTLNGLASVRAYGAQTEFEKQYTIYQDDHTAMWFMYLCTTRMLAIVMDWFSVLYLVIVSIVLMVFYEGIGGGSAGLALSSALMLPGMAYWGVRQSAELENEMTSVERIIEYSKLPQEAALTAQDSHKPSPDWPQKGQIEFKDMSLCYEGSDKPVLKNLSCVIKSGEKVGIVGRTGAGKSSIISALF</sequence>
<organism evidence="13">
    <name type="scientific">Medioppia subpectinata</name>
    <dbReference type="NCBI Taxonomy" id="1979941"/>
    <lineage>
        <taxon>Eukaryota</taxon>
        <taxon>Metazoa</taxon>
        <taxon>Ecdysozoa</taxon>
        <taxon>Arthropoda</taxon>
        <taxon>Chelicerata</taxon>
        <taxon>Arachnida</taxon>
        <taxon>Acari</taxon>
        <taxon>Acariformes</taxon>
        <taxon>Sarcoptiformes</taxon>
        <taxon>Oribatida</taxon>
        <taxon>Brachypylina</taxon>
        <taxon>Oppioidea</taxon>
        <taxon>Oppiidae</taxon>
        <taxon>Medioppia</taxon>
    </lineage>
</organism>
<comment type="similarity">
    <text evidence="2">Belongs to the ABC transporter superfamily. ABCC family. Conjugate transporter (TC 3.A.1.208) subfamily.</text>
</comment>
<dbReference type="InterPro" id="IPR027417">
    <property type="entry name" value="P-loop_NTPase"/>
</dbReference>
<name>A0A7R9PWL4_9ACAR</name>
<feature type="transmembrane region" description="Helical" evidence="10">
    <location>
        <begin position="130"/>
        <end position="150"/>
    </location>
</feature>
<evidence type="ECO:0000256" key="7">
    <source>
        <dbReference type="ARBA" id="ARBA00022840"/>
    </source>
</evidence>
<dbReference type="SMART" id="SM00382">
    <property type="entry name" value="AAA"/>
    <property type="match status" value="1"/>
</dbReference>
<dbReference type="PROSITE" id="PS00211">
    <property type="entry name" value="ABC_TRANSPORTER_1"/>
    <property type="match status" value="1"/>
</dbReference>
<evidence type="ECO:0000259" key="12">
    <source>
        <dbReference type="PROSITE" id="PS50929"/>
    </source>
</evidence>
<evidence type="ECO:0000256" key="2">
    <source>
        <dbReference type="ARBA" id="ARBA00009726"/>
    </source>
</evidence>
<keyword evidence="7" id="KW-0067">ATP-binding</keyword>
<dbReference type="GO" id="GO:0016020">
    <property type="term" value="C:membrane"/>
    <property type="evidence" value="ECO:0007669"/>
    <property type="project" value="UniProtKB-SubCell"/>
</dbReference>
<accession>A0A7R9PWL4</accession>